<protein>
    <recommendedName>
        <fullName evidence="4">Acetate kinase</fullName>
    </recommendedName>
</protein>
<dbReference type="AlphaFoldDB" id="A0A8G0LE88"/>
<keyword evidence="3" id="KW-1185">Reference proteome</keyword>
<proteinExistence type="predicted"/>
<organism evidence="2 3">
    <name type="scientific">Trichoderma simmonsii</name>
    <dbReference type="NCBI Taxonomy" id="1491479"/>
    <lineage>
        <taxon>Eukaryota</taxon>
        <taxon>Fungi</taxon>
        <taxon>Dikarya</taxon>
        <taxon>Ascomycota</taxon>
        <taxon>Pezizomycotina</taxon>
        <taxon>Sordariomycetes</taxon>
        <taxon>Hypocreomycetidae</taxon>
        <taxon>Hypocreales</taxon>
        <taxon>Hypocreaceae</taxon>
        <taxon>Trichoderma</taxon>
    </lineage>
</organism>
<dbReference type="EMBL" id="CP075866">
    <property type="protein sequence ID" value="QYS99219.1"/>
    <property type="molecule type" value="Genomic_DNA"/>
</dbReference>
<reference evidence="2 3" key="1">
    <citation type="journal article" date="2021" name="BMC Genomics">
        <title>Telomere-to-telomere genome assembly of asparaginase-producing Trichoderma simmonsii.</title>
        <authorList>
            <person name="Chung D."/>
            <person name="Kwon Y.M."/>
            <person name="Yang Y."/>
        </authorList>
    </citation>
    <scope>NUCLEOTIDE SEQUENCE [LARGE SCALE GENOMIC DNA]</scope>
    <source>
        <strain evidence="2 3">GH-Sj1</strain>
    </source>
</reference>
<accession>A0A8G0LE88</accession>
<gene>
    <name evidence="2" type="ORF">H0G86_006366</name>
</gene>
<evidence type="ECO:0000313" key="3">
    <source>
        <dbReference type="Proteomes" id="UP000826661"/>
    </source>
</evidence>
<name>A0A8G0LE88_9HYPO</name>
<evidence type="ECO:0008006" key="4">
    <source>
        <dbReference type="Google" id="ProtNLM"/>
    </source>
</evidence>
<dbReference type="Proteomes" id="UP000826661">
    <property type="component" value="Chromosome III"/>
</dbReference>
<feature type="compositionally biased region" description="Low complexity" evidence="1">
    <location>
        <begin position="1"/>
        <end position="15"/>
    </location>
</feature>
<evidence type="ECO:0000313" key="2">
    <source>
        <dbReference type="EMBL" id="QYS99219.1"/>
    </source>
</evidence>
<feature type="region of interest" description="Disordered" evidence="1">
    <location>
        <begin position="355"/>
        <end position="377"/>
    </location>
</feature>
<feature type="region of interest" description="Disordered" evidence="1">
    <location>
        <begin position="1"/>
        <end position="28"/>
    </location>
</feature>
<evidence type="ECO:0000256" key="1">
    <source>
        <dbReference type="SAM" id="MobiDB-lite"/>
    </source>
</evidence>
<sequence>MAASSSSGSSFTSSSLGRPPTYSRSYVSPVDSTWTQTSEISTISATSTSESVVPAASLRPLDLGPPGYTATITLFQDTPDERTVYLGPWEVVGSEQRRIRWQCSYQSELLEHFLPSDIPSDVHPHTLHSRHRQFNDPPDMERFLSFNEPHRIRYTSGEGICIHDQYIQVRYEFTTVEASIQFQGDLRRKDLVDFYDVDVVWSNLQSRTDSFGKVKGIGAIQRLKLWRDRYTTFHSLSVLANKTDNQYREYDIHHFDGELRNRDDRAKTLRLNVHGRRGSVPDETSSRRSTFRIRQRVRSAGQASAASPELGPSYATTTLDIRYLSIQFTHKRDYKRFIETWAFAHSSDREFNGVPFPPNHFELPSPEIQPGRDADTG</sequence>